<feature type="transmembrane region" description="Helical" evidence="5">
    <location>
        <begin position="396"/>
        <end position="414"/>
    </location>
</feature>
<feature type="transmembrane region" description="Helical" evidence="5">
    <location>
        <begin position="366"/>
        <end position="384"/>
    </location>
</feature>
<feature type="transmembrane region" description="Helical" evidence="5">
    <location>
        <begin position="116"/>
        <end position="138"/>
    </location>
</feature>
<keyword evidence="8" id="KW-1185">Reference proteome</keyword>
<gene>
    <name evidence="7" type="ORF">LMG7053_01734</name>
</gene>
<evidence type="ECO:0000256" key="3">
    <source>
        <dbReference type="ARBA" id="ARBA00022989"/>
    </source>
</evidence>
<feature type="transmembrane region" description="Helical" evidence="5">
    <location>
        <begin position="150"/>
        <end position="170"/>
    </location>
</feature>
<evidence type="ECO:0000256" key="5">
    <source>
        <dbReference type="SAM" id="Phobius"/>
    </source>
</evidence>
<evidence type="ECO:0000313" key="8">
    <source>
        <dbReference type="Proteomes" id="UP000494161"/>
    </source>
</evidence>
<evidence type="ECO:0000256" key="4">
    <source>
        <dbReference type="ARBA" id="ARBA00023136"/>
    </source>
</evidence>
<sequence length="423" mass="46840">MPISCLRSVVALALLIPALALTSAVGGTIIIYLTALIALTTMAFNLIRKWEPFSLKEITPIAVVLVLPMAAMCISSTYLGVWSSSEIEKLLRFALAVPVCWVLMRAPRQWLQQIQWSLLVAAFAGSLMLIYIIHAPGLGRGAVSDFGGRYNAVAFADLTIFFGLASLLTLRWNLSPWPRLESAAKIAVMPICLYGVWVSQTRSSWLLLPVFGLVYLLTNRQWVLRTKMLFLSGFVVVIAAVAAVSWYSTESRWRGVVSDLNSYEQQDRDTSVGIRIQLWKASWMMFKESPLLGVGVSNFRPELAKLQKQGVVTELVSIDYGEPHNDMLSALAGYGVLGLLSILALYLIPAAIFWRRSASDDPVVHVGSQIGLLFCLGYFVFSMSEMMFRNMRSVPIYALTVVVLYALTSARTGLAQQRLAARR</sequence>
<feature type="domain" description="O-antigen ligase-related" evidence="6">
    <location>
        <begin position="191"/>
        <end position="342"/>
    </location>
</feature>
<dbReference type="InterPro" id="IPR007016">
    <property type="entry name" value="O-antigen_ligase-rel_domated"/>
</dbReference>
<feature type="transmembrane region" description="Helical" evidence="5">
    <location>
        <begin position="205"/>
        <end position="222"/>
    </location>
</feature>
<dbReference type="PANTHER" id="PTHR37422:SF17">
    <property type="entry name" value="O-ANTIGEN LIGASE"/>
    <property type="match status" value="1"/>
</dbReference>
<keyword evidence="4 5" id="KW-0472">Membrane</keyword>
<evidence type="ECO:0000256" key="1">
    <source>
        <dbReference type="ARBA" id="ARBA00004141"/>
    </source>
</evidence>
<dbReference type="InterPro" id="IPR051533">
    <property type="entry name" value="WaaL-like"/>
</dbReference>
<evidence type="ECO:0000256" key="2">
    <source>
        <dbReference type="ARBA" id="ARBA00022692"/>
    </source>
</evidence>
<comment type="caution">
    <text evidence="7">The sequence shown here is derived from an EMBL/GenBank/DDBJ whole genome shotgun (WGS) entry which is preliminary data.</text>
</comment>
<protein>
    <recommendedName>
        <fullName evidence="6">O-antigen ligase-related domain-containing protein</fullName>
    </recommendedName>
</protein>
<evidence type="ECO:0000313" key="7">
    <source>
        <dbReference type="EMBL" id="CAB3944909.1"/>
    </source>
</evidence>
<proteinExistence type="predicted"/>
<dbReference type="Proteomes" id="UP000494161">
    <property type="component" value="Unassembled WGS sequence"/>
</dbReference>
<name>A0ABM8LRL7_9BURK</name>
<dbReference type="PANTHER" id="PTHR37422">
    <property type="entry name" value="TEICHURONIC ACID BIOSYNTHESIS PROTEIN TUAE"/>
    <property type="match status" value="1"/>
</dbReference>
<feature type="transmembrane region" description="Helical" evidence="5">
    <location>
        <begin position="229"/>
        <end position="248"/>
    </location>
</feature>
<dbReference type="EMBL" id="CADILJ010000010">
    <property type="protein sequence ID" value="CAB3944909.1"/>
    <property type="molecule type" value="Genomic_DNA"/>
</dbReference>
<comment type="subcellular location">
    <subcellularLocation>
        <location evidence="1">Membrane</location>
        <topology evidence="1">Multi-pass membrane protein</topology>
    </subcellularLocation>
</comment>
<feature type="transmembrane region" description="Helical" evidence="5">
    <location>
        <begin position="331"/>
        <end position="354"/>
    </location>
</feature>
<keyword evidence="3 5" id="KW-1133">Transmembrane helix</keyword>
<dbReference type="Pfam" id="PF04932">
    <property type="entry name" value="Wzy_C"/>
    <property type="match status" value="1"/>
</dbReference>
<reference evidence="7 8" key="1">
    <citation type="submission" date="2020-04" db="EMBL/GenBank/DDBJ databases">
        <authorList>
            <person name="De Canck E."/>
        </authorList>
    </citation>
    <scope>NUCLEOTIDE SEQUENCE [LARGE SCALE GENOMIC DNA]</scope>
    <source>
        <strain evidence="7 8">LMG 7053</strain>
    </source>
</reference>
<evidence type="ECO:0000259" key="6">
    <source>
        <dbReference type="Pfam" id="PF04932"/>
    </source>
</evidence>
<organism evidence="7 8">
    <name type="scientific">Achromobacter ruhlandii</name>
    <dbReference type="NCBI Taxonomy" id="72557"/>
    <lineage>
        <taxon>Bacteria</taxon>
        <taxon>Pseudomonadati</taxon>
        <taxon>Pseudomonadota</taxon>
        <taxon>Betaproteobacteria</taxon>
        <taxon>Burkholderiales</taxon>
        <taxon>Alcaligenaceae</taxon>
        <taxon>Achromobacter</taxon>
    </lineage>
</organism>
<feature type="transmembrane region" description="Helical" evidence="5">
    <location>
        <begin position="59"/>
        <end position="81"/>
    </location>
</feature>
<keyword evidence="2 5" id="KW-0812">Transmembrane</keyword>
<accession>A0ABM8LRL7</accession>
<dbReference type="RefSeq" id="WP_049071760.1">
    <property type="nucleotide sequence ID" value="NZ_CADIKY010000002.1"/>
</dbReference>